<dbReference type="AlphaFoldDB" id="A0A975TYC2"/>
<keyword evidence="1" id="KW-0472">Membrane</keyword>
<keyword evidence="1" id="KW-1133">Transmembrane helix</keyword>
<keyword evidence="1" id="KW-0812">Transmembrane</keyword>
<dbReference type="RefSeq" id="WP_257892054.1">
    <property type="nucleotide sequence ID" value="NZ_JAIMBW010000001.1"/>
</dbReference>
<dbReference type="EMBL" id="CP078073">
    <property type="protein sequence ID" value="QXL88996.1"/>
    <property type="molecule type" value="Genomic_DNA"/>
</dbReference>
<evidence type="ECO:0000313" key="4">
    <source>
        <dbReference type="Proteomes" id="UP000693972"/>
    </source>
</evidence>
<dbReference type="Proteomes" id="UP000693972">
    <property type="component" value="Unassembled WGS sequence"/>
</dbReference>
<accession>A0A975TYC2</accession>
<proteinExistence type="predicted"/>
<keyword evidence="4" id="KW-1185">Reference proteome</keyword>
<evidence type="ECO:0008006" key="5">
    <source>
        <dbReference type="Google" id="ProtNLM"/>
    </source>
</evidence>
<sequence>MSASRPPRRRALRLFLMLFWAALCGLALFGLIFLGLVVYGEIRFVILDCGPRYEWSEANYCACSDIEETNPMFLLLGLQTILPLAVSLLIRFIARRTQASSPS</sequence>
<protein>
    <recommendedName>
        <fullName evidence="5">Transmembrane protein</fullName>
    </recommendedName>
</protein>
<name>A0A975TYC2_9RHOB</name>
<feature type="transmembrane region" description="Helical" evidence="1">
    <location>
        <begin position="12"/>
        <end position="38"/>
    </location>
</feature>
<evidence type="ECO:0000313" key="3">
    <source>
        <dbReference type="EMBL" id="QXL88996.1"/>
    </source>
</evidence>
<evidence type="ECO:0000313" key="2">
    <source>
        <dbReference type="EMBL" id="MBY4892243.1"/>
    </source>
</evidence>
<feature type="transmembrane region" description="Helical" evidence="1">
    <location>
        <begin position="72"/>
        <end position="94"/>
    </location>
</feature>
<organism evidence="3">
    <name type="scientific">Gymnodinialimonas phycosphaerae</name>
    <dbReference type="NCBI Taxonomy" id="2841589"/>
    <lineage>
        <taxon>Bacteria</taxon>
        <taxon>Pseudomonadati</taxon>
        <taxon>Pseudomonadota</taxon>
        <taxon>Alphaproteobacteria</taxon>
        <taxon>Rhodobacterales</taxon>
        <taxon>Paracoccaceae</taxon>
        <taxon>Gymnodinialimonas</taxon>
    </lineage>
</organism>
<reference evidence="3 4" key="1">
    <citation type="submission" date="2021-07" db="EMBL/GenBank/DDBJ databases">
        <title>Karlodiniumbacter phycospheric gen. nov., sp. nov., a phycosphere bacterium isolated from karlodinium veneficum.</title>
        <authorList>
            <person name="Peng Y."/>
            <person name="Jiang L."/>
            <person name="Lee J."/>
        </authorList>
    </citation>
    <scope>NUCLEOTIDE SEQUENCE</scope>
    <source>
        <strain evidence="3 4">N5</strain>
    </source>
</reference>
<evidence type="ECO:0000256" key="1">
    <source>
        <dbReference type="SAM" id="Phobius"/>
    </source>
</evidence>
<gene>
    <name evidence="2" type="ORF">KUL25_05635</name>
    <name evidence="3" type="ORF">KUL25_05640</name>
</gene>
<dbReference type="EMBL" id="JAIMBW010000001">
    <property type="protein sequence ID" value="MBY4892243.1"/>
    <property type="molecule type" value="Genomic_DNA"/>
</dbReference>